<keyword evidence="2" id="KW-0472">Membrane</keyword>
<dbReference type="Proteomes" id="UP000031572">
    <property type="component" value="Unassembled WGS sequence"/>
</dbReference>
<organism evidence="4 5">
    <name type="scientific">Noviherbaspirillum autotrophicum</name>
    <dbReference type="NCBI Taxonomy" id="709839"/>
    <lineage>
        <taxon>Bacteria</taxon>
        <taxon>Pseudomonadati</taxon>
        <taxon>Pseudomonadota</taxon>
        <taxon>Betaproteobacteria</taxon>
        <taxon>Burkholderiales</taxon>
        <taxon>Oxalobacteraceae</taxon>
        <taxon>Noviherbaspirillum</taxon>
    </lineage>
</organism>
<dbReference type="Pfam" id="PF04355">
    <property type="entry name" value="BamE"/>
    <property type="match status" value="1"/>
</dbReference>
<keyword evidence="4" id="KW-0449">Lipoprotein</keyword>
<keyword evidence="1" id="KW-0732">Signal</keyword>
<proteinExistence type="predicted"/>
<reference evidence="4 5" key="1">
    <citation type="submission" date="2014-12" db="EMBL/GenBank/DDBJ databases">
        <title>Denitrispirillum autotrophicum gen. nov., sp. nov., Denitrifying, Facultatively Autotrophic Bacteria Isolated from Rice Paddy Soil.</title>
        <authorList>
            <person name="Ishii S."/>
            <person name="Ashida N."/>
            <person name="Ohno H."/>
            <person name="Otsuka S."/>
            <person name="Yokota A."/>
            <person name="Senoo K."/>
        </authorList>
    </citation>
    <scope>NUCLEOTIDE SEQUENCE [LARGE SCALE GENOMIC DNA]</scope>
    <source>
        <strain evidence="4 5">TSA66</strain>
    </source>
</reference>
<dbReference type="PROSITE" id="PS51257">
    <property type="entry name" value="PROKAR_LIPOPROTEIN"/>
    <property type="match status" value="1"/>
</dbReference>
<keyword evidence="5" id="KW-1185">Reference proteome</keyword>
<protein>
    <submittedName>
        <fullName evidence="4">Lipoprotein</fullName>
    </submittedName>
</protein>
<dbReference type="AlphaFoldDB" id="A0A0C2BPG1"/>
<evidence type="ECO:0000259" key="3">
    <source>
        <dbReference type="Pfam" id="PF04355"/>
    </source>
</evidence>
<evidence type="ECO:0000313" key="4">
    <source>
        <dbReference type="EMBL" id="KIF79901.1"/>
    </source>
</evidence>
<comment type="caution">
    <text evidence="4">The sequence shown here is derived from an EMBL/GenBank/DDBJ whole genome shotgun (WGS) entry which is preliminary data.</text>
</comment>
<dbReference type="STRING" id="709839.TSA66_02120"/>
<dbReference type="InterPro" id="IPR007450">
    <property type="entry name" value="BamE_dom"/>
</dbReference>
<dbReference type="OrthoDB" id="5297256at2"/>
<dbReference type="RefSeq" id="WP_040038812.1">
    <property type="nucleotide sequence ID" value="NZ_JWJG01000028.1"/>
</dbReference>
<evidence type="ECO:0000256" key="1">
    <source>
        <dbReference type="ARBA" id="ARBA00022729"/>
    </source>
</evidence>
<evidence type="ECO:0000256" key="2">
    <source>
        <dbReference type="ARBA" id="ARBA00023136"/>
    </source>
</evidence>
<accession>A0A0C2BPG1</accession>
<gene>
    <name evidence="4" type="ORF">TSA66_02120</name>
</gene>
<feature type="domain" description="Outer membrane protein assembly factor BamE" evidence="3">
    <location>
        <begin position="93"/>
        <end position="149"/>
    </location>
</feature>
<sequence>MIRIFRYFLLLATSLLALGCDRQGRLIEEFGLDRLEKGISTEGDVRVVMGEPDTVWEEKDGTRTLEYPKGPEGARTWFFHIGRDGKLQDYRQVLTDENFARIHEGMSKDEVRHMLGRPRTIMQFKLKNEEVWDWRYLSNHETRFFNVHFDMTTGKVVRTTSADAMPS</sequence>
<dbReference type="InterPro" id="IPR037873">
    <property type="entry name" value="BamE-like"/>
</dbReference>
<name>A0A0C2BPG1_9BURK</name>
<dbReference type="Gene3D" id="3.30.1450.10">
    <property type="match status" value="1"/>
</dbReference>
<dbReference type="GO" id="GO:0019867">
    <property type="term" value="C:outer membrane"/>
    <property type="evidence" value="ECO:0007669"/>
    <property type="project" value="InterPro"/>
</dbReference>
<dbReference type="EMBL" id="JWJG01000028">
    <property type="protein sequence ID" value="KIF79901.1"/>
    <property type="molecule type" value="Genomic_DNA"/>
</dbReference>
<evidence type="ECO:0000313" key="5">
    <source>
        <dbReference type="Proteomes" id="UP000031572"/>
    </source>
</evidence>